<dbReference type="EMBL" id="JAJUBC010000016">
    <property type="protein sequence ID" value="MDD1794323.1"/>
    <property type="molecule type" value="Genomic_DNA"/>
</dbReference>
<sequence length="118" mass="13182">MSVSRVKGDFCSIDDYTPSKRTLDYIAKVNEIADMESALNTIMTGVPMFMLFAGRGNNATGLFSSGLNVTTNDWILFADAMGSVGKISRTRMERIAQEAALYSRRKDGQFWRYAYNAL</sequence>
<organism evidence="1 2">
    <name type="scientific">Enterovibrio gelatinilyticus</name>
    <dbReference type="NCBI Taxonomy" id="2899819"/>
    <lineage>
        <taxon>Bacteria</taxon>
        <taxon>Pseudomonadati</taxon>
        <taxon>Pseudomonadota</taxon>
        <taxon>Gammaproteobacteria</taxon>
        <taxon>Vibrionales</taxon>
        <taxon>Vibrionaceae</taxon>
        <taxon>Enterovibrio</taxon>
    </lineage>
</organism>
<name>A0ABT5R223_9GAMM</name>
<accession>A0ABT5R223</accession>
<reference evidence="1" key="1">
    <citation type="submission" date="2021-12" db="EMBL/GenBank/DDBJ databases">
        <title>Enterovibrio ZSDZ35 sp. nov. and Enterovibrio ZSDZ42 sp. nov., isolated from coastal seawater in Qingdao.</title>
        <authorList>
            <person name="Zhang P."/>
        </authorList>
    </citation>
    <scope>NUCLEOTIDE SEQUENCE</scope>
    <source>
        <strain evidence="1">ZSDZ42</strain>
    </source>
</reference>
<dbReference type="Proteomes" id="UP001149400">
    <property type="component" value="Unassembled WGS sequence"/>
</dbReference>
<comment type="caution">
    <text evidence="1">The sequence shown here is derived from an EMBL/GenBank/DDBJ whole genome shotgun (WGS) entry which is preliminary data.</text>
</comment>
<gene>
    <name evidence="1" type="ORF">LRP50_14375</name>
</gene>
<evidence type="ECO:0000313" key="1">
    <source>
        <dbReference type="EMBL" id="MDD1794323.1"/>
    </source>
</evidence>
<keyword evidence="2" id="KW-1185">Reference proteome</keyword>
<evidence type="ECO:0000313" key="2">
    <source>
        <dbReference type="Proteomes" id="UP001149400"/>
    </source>
</evidence>
<protein>
    <submittedName>
        <fullName evidence="1">Uncharacterized protein</fullName>
    </submittedName>
</protein>
<dbReference type="RefSeq" id="WP_274165154.1">
    <property type="nucleotide sequence ID" value="NZ_JAJUBC010000016.1"/>
</dbReference>
<proteinExistence type="predicted"/>